<dbReference type="Gene3D" id="3.30.460.10">
    <property type="entry name" value="Beta Polymerase, domain 2"/>
    <property type="match status" value="1"/>
</dbReference>
<evidence type="ECO:0008006" key="2">
    <source>
        <dbReference type="Google" id="ProtNLM"/>
    </source>
</evidence>
<evidence type="ECO:0000313" key="1">
    <source>
        <dbReference type="EMBL" id="VAW27323.1"/>
    </source>
</evidence>
<dbReference type="AlphaFoldDB" id="A0A3B0UG65"/>
<sequence length="177" mass="20548">MLEALITSKTRLKLLLKFFLNSDTTGYLRSLEPEFDESTNAIRQELNRFESAGLLSADKKGNKKIYHANTQHPLFPEINSLLMKYIGIDQVMEKVVKKLGKLNAVYLVGELAKGKNSPIIDLWFVGETIDKNYLLELVEKVEEVLERKLRYIIINSKELQDFMKTKDKNELLLLWEK</sequence>
<name>A0A3B0UG65_9ZZZZ</name>
<protein>
    <recommendedName>
        <fullName evidence="2">HTH arsR-type domain-containing protein</fullName>
    </recommendedName>
</protein>
<accession>A0A3B0UG65</accession>
<dbReference type="SUPFAM" id="SSF46785">
    <property type="entry name" value="Winged helix' DNA-binding domain"/>
    <property type="match status" value="1"/>
</dbReference>
<organism evidence="1">
    <name type="scientific">hydrothermal vent metagenome</name>
    <dbReference type="NCBI Taxonomy" id="652676"/>
    <lineage>
        <taxon>unclassified sequences</taxon>
        <taxon>metagenomes</taxon>
        <taxon>ecological metagenomes</taxon>
    </lineage>
</organism>
<reference evidence="1" key="1">
    <citation type="submission" date="2018-06" db="EMBL/GenBank/DDBJ databases">
        <authorList>
            <person name="Zhirakovskaya E."/>
        </authorList>
    </citation>
    <scope>NUCLEOTIDE SEQUENCE</scope>
</reference>
<dbReference type="InterPro" id="IPR036390">
    <property type="entry name" value="WH_DNA-bd_sf"/>
</dbReference>
<dbReference type="InterPro" id="IPR043519">
    <property type="entry name" value="NT_sf"/>
</dbReference>
<proteinExistence type="predicted"/>
<gene>
    <name evidence="1" type="ORF">MNBD_BACTEROID07-1690</name>
</gene>
<dbReference type="EMBL" id="UOET01000094">
    <property type="protein sequence ID" value="VAW27323.1"/>
    <property type="molecule type" value="Genomic_DNA"/>
</dbReference>